<reference evidence="2 3" key="1">
    <citation type="submission" date="2024-06" db="EMBL/GenBank/DDBJ databases">
        <title>The Natural Products Discovery Center: Release of the First 8490 Sequenced Strains for Exploring Actinobacteria Biosynthetic Diversity.</title>
        <authorList>
            <person name="Kalkreuter E."/>
            <person name="Kautsar S.A."/>
            <person name="Yang D."/>
            <person name="Bader C.D."/>
            <person name="Teijaro C.N."/>
            <person name="Fluegel L."/>
            <person name="Davis C.M."/>
            <person name="Simpson J.R."/>
            <person name="Lauterbach L."/>
            <person name="Steele A.D."/>
            <person name="Gui C."/>
            <person name="Meng S."/>
            <person name="Li G."/>
            <person name="Viehrig K."/>
            <person name="Ye F."/>
            <person name="Su P."/>
            <person name="Kiefer A.F."/>
            <person name="Nichols A."/>
            <person name="Cepeda A.J."/>
            <person name="Yan W."/>
            <person name="Fan B."/>
            <person name="Jiang Y."/>
            <person name="Adhikari A."/>
            <person name="Zheng C.-J."/>
            <person name="Schuster L."/>
            <person name="Cowan T.M."/>
            <person name="Smanski M.J."/>
            <person name="Chevrette M.G."/>
            <person name="De Carvalho L.P.S."/>
            <person name="Shen B."/>
        </authorList>
    </citation>
    <scope>NUCLEOTIDE SEQUENCE [LARGE SCALE GENOMIC DNA]</scope>
    <source>
        <strain evidence="2 3">NPDC000155</strain>
    </source>
</reference>
<dbReference type="Pfam" id="PF20628">
    <property type="entry name" value="Dyp_perox_C"/>
    <property type="match status" value="1"/>
</dbReference>
<dbReference type="Proteomes" id="UP001486207">
    <property type="component" value="Unassembled WGS sequence"/>
</dbReference>
<proteinExistence type="predicted"/>
<dbReference type="GO" id="GO:0004601">
    <property type="term" value="F:peroxidase activity"/>
    <property type="evidence" value="ECO:0007669"/>
    <property type="project" value="UniProtKB-KW"/>
</dbReference>
<feature type="domain" description="Dyp-type peroxidase C-terminal" evidence="1">
    <location>
        <begin position="1"/>
        <end position="57"/>
    </location>
</feature>
<evidence type="ECO:0000313" key="3">
    <source>
        <dbReference type="Proteomes" id="UP001486207"/>
    </source>
</evidence>
<protein>
    <submittedName>
        <fullName evidence="2">Dyp-type peroxidase domain-containing protein</fullName>
    </submittedName>
</protein>
<evidence type="ECO:0000259" key="1">
    <source>
        <dbReference type="Pfam" id="PF20628"/>
    </source>
</evidence>
<accession>A0ABV1Y3J9</accession>
<gene>
    <name evidence="2" type="ORF">ABT384_38020</name>
</gene>
<comment type="caution">
    <text evidence="2">The sequence shown here is derived from an EMBL/GenBank/DDBJ whole genome shotgun (WGS) entry which is preliminary data.</text>
</comment>
<dbReference type="EMBL" id="JBEPFB010000024">
    <property type="protein sequence ID" value="MER7378427.1"/>
    <property type="molecule type" value="Genomic_DNA"/>
</dbReference>
<sequence>MVRRAYNYQRGTDDQGLISCLQHDLTHGFEAVQTRLQGETMAKCILTVGGGYFLVPPPGGAWLEALSKK</sequence>
<keyword evidence="3" id="KW-1185">Reference proteome</keyword>
<dbReference type="InterPro" id="IPR011008">
    <property type="entry name" value="Dimeric_a/b-barrel"/>
</dbReference>
<keyword evidence="2" id="KW-0560">Oxidoreductase</keyword>
<evidence type="ECO:0000313" key="2">
    <source>
        <dbReference type="EMBL" id="MER7378427.1"/>
    </source>
</evidence>
<dbReference type="RefSeq" id="WP_190075157.1">
    <property type="nucleotide sequence ID" value="NZ_BNBM01000023.1"/>
</dbReference>
<name>A0ABV1Y3J9_9ACTN</name>
<organism evidence="2 3">
    <name type="scientific">Streptomyces lanatus</name>
    <dbReference type="NCBI Taxonomy" id="66900"/>
    <lineage>
        <taxon>Bacteria</taxon>
        <taxon>Bacillati</taxon>
        <taxon>Actinomycetota</taxon>
        <taxon>Actinomycetes</taxon>
        <taxon>Kitasatosporales</taxon>
        <taxon>Streptomycetaceae</taxon>
        <taxon>Streptomyces</taxon>
    </lineage>
</organism>
<dbReference type="InterPro" id="IPR048328">
    <property type="entry name" value="Dyp_perox_C"/>
</dbReference>
<dbReference type="SUPFAM" id="SSF54909">
    <property type="entry name" value="Dimeric alpha+beta barrel"/>
    <property type="match status" value="1"/>
</dbReference>
<keyword evidence="2" id="KW-0575">Peroxidase</keyword>